<evidence type="ECO:0000256" key="2">
    <source>
        <dbReference type="PROSITE-ProRule" id="PRU00176"/>
    </source>
</evidence>
<feature type="compositionally biased region" description="Low complexity" evidence="3">
    <location>
        <begin position="201"/>
        <end position="216"/>
    </location>
</feature>
<dbReference type="CDD" id="cd12725">
    <property type="entry name" value="RRM2_CPEB1"/>
    <property type="match status" value="1"/>
</dbReference>
<dbReference type="InterPro" id="IPR034819">
    <property type="entry name" value="CPEB"/>
</dbReference>
<dbReference type="GO" id="GO:0043022">
    <property type="term" value="F:ribosome binding"/>
    <property type="evidence" value="ECO:0007669"/>
    <property type="project" value="TreeGrafter"/>
</dbReference>
<protein>
    <submittedName>
        <fullName evidence="5">Cytoplasmic polyadenylation element-binding protein 1</fullName>
    </submittedName>
</protein>
<evidence type="ECO:0000313" key="6">
    <source>
        <dbReference type="Proteomes" id="UP000192578"/>
    </source>
</evidence>
<feature type="region of interest" description="Disordered" evidence="3">
    <location>
        <begin position="192"/>
        <end position="253"/>
    </location>
</feature>
<evidence type="ECO:0000313" key="5">
    <source>
        <dbReference type="EMBL" id="OQV18229.1"/>
    </source>
</evidence>
<keyword evidence="6" id="KW-1185">Reference proteome</keyword>
<proteinExistence type="predicted"/>
<feature type="domain" description="RRM" evidence="4">
    <location>
        <begin position="277"/>
        <end position="362"/>
    </location>
</feature>
<feature type="region of interest" description="Disordered" evidence="3">
    <location>
        <begin position="41"/>
        <end position="103"/>
    </location>
</feature>
<dbReference type="GO" id="GO:0003730">
    <property type="term" value="F:mRNA 3'-UTR binding"/>
    <property type="evidence" value="ECO:0007669"/>
    <property type="project" value="InterPro"/>
</dbReference>
<dbReference type="EMBL" id="MTYJ01000051">
    <property type="protein sequence ID" value="OQV18229.1"/>
    <property type="molecule type" value="Genomic_DNA"/>
</dbReference>
<dbReference type="GO" id="GO:0043005">
    <property type="term" value="C:neuron projection"/>
    <property type="evidence" value="ECO:0007669"/>
    <property type="project" value="TreeGrafter"/>
</dbReference>
<dbReference type="SUPFAM" id="SSF54928">
    <property type="entry name" value="RNA-binding domain, RBD"/>
    <property type="match status" value="1"/>
</dbReference>
<dbReference type="GO" id="GO:2000766">
    <property type="term" value="P:negative regulation of cytoplasmic translation"/>
    <property type="evidence" value="ECO:0007669"/>
    <property type="project" value="TreeGrafter"/>
</dbReference>
<dbReference type="GO" id="GO:0005634">
    <property type="term" value="C:nucleus"/>
    <property type="evidence" value="ECO:0007669"/>
    <property type="project" value="TreeGrafter"/>
</dbReference>
<dbReference type="GO" id="GO:0045202">
    <property type="term" value="C:synapse"/>
    <property type="evidence" value="ECO:0007669"/>
    <property type="project" value="TreeGrafter"/>
</dbReference>
<dbReference type="Gene3D" id="3.30.70.330">
    <property type="match status" value="2"/>
</dbReference>
<feature type="compositionally biased region" description="Acidic residues" evidence="3">
    <location>
        <begin position="223"/>
        <end position="233"/>
    </location>
</feature>
<dbReference type="CDD" id="cd19757">
    <property type="entry name" value="Bbox1"/>
    <property type="match status" value="1"/>
</dbReference>
<dbReference type="OrthoDB" id="10033548at2759"/>
<dbReference type="GO" id="GO:0005737">
    <property type="term" value="C:cytoplasm"/>
    <property type="evidence" value="ECO:0007669"/>
    <property type="project" value="TreeGrafter"/>
</dbReference>
<dbReference type="Gene3D" id="4.10.640.40">
    <property type="entry name" value="Cytoplasmic polyadenylation element-binding protein, ZZ domain"/>
    <property type="match status" value="1"/>
</dbReference>
<dbReference type="InterPro" id="IPR000504">
    <property type="entry name" value="RRM_dom"/>
</dbReference>
<dbReference type="SMART" id="SM00360">
    <property type="entry name" value="RRM"/>
    <property type="match status" value="2"/>
</dbReference>
<evidence type="ECO:0000256" key="3">
    <source>
        <dbReference type="SAM" id="MobiDB-lite"/>
    </source>
</evidence>
<accession>A0A1W0WSQ2</accession>
<organism evidence="5 6">
    <name type="scientific">Hypsibius exemplaris</name>
    <name type="common">Freshwater tardigrade</name>
    <dbReference type="NCBI Taxonomy" id="2072580"/>
    <lineage>
        <taxon>Eukaryota</taxon>
        <taxon>Metazoa</taxon>
        <taxon>Ecdysozoa</taxon>
        <taxon>Tardigrada</taxon>
        <taxon>Eutardigrada</taxon>
        <taxon>Parachela</taxon>
        <taxon>Hypsibioidea</taxon>
        <taxon>Hypsibiidae</taxon>
        <taxon>Hypsibius</taxon>
    </lineage>
</organism>
<feature type="domain" description="RRM" evidence="4">
    <location>
        <begin position="391"/>
        <end position="472"/>
    </location>
</feature>
<dbReference type="PANTHER" id="PTHR12566">
    <property type="entry name" value="CYTOPLASMIC POLYADENYLATION ELEMENT BINDING PROTEIN CPEB"/>
    <property type="match status" value="1"/>
</dbReference>
<dbReference type="PANTHER" id="PTHR12566:SF9">
    <property type="entry name" value="CYTOPLASMIC POLYADENYLATION ELEMENT-BINDING PROTEIN 1"/>
    <property type="match status" value="1"/>
</dbReference>
<comment type="caution">
    <text evidence="5">The sequence shown here is derived from an EMBL/GenBank/DDBJ whole genome shotgun (WGS) entry which is preliminary data.</text>
</comment>
<dbReference type="InterPro" id="IPR012677">
    <property type="entry name" value="Nucleotide-bd_a/b_plait_sf"/>
</dbReference>
<keyword evidence="1 2" id="KW-0694">RNA-binding</keyword>
<dbReference type="GO" id="GO:0008135">
    <property type="term" value="F:translation factor activity, RNA binding"/>
    <property type="evidence" value="ECO:0007669"/>
    <property type="project" value="TreeGrafter"/>
</dbReference>
<dbReference type="InterPro" id="IPR038446">
    <property type="entry name" value="CEBP_ZZ_sf"/>
</dbReference>
<dbReference type="InterPro" id="IPR035979">
    <property type="entry name" value="RBD_domain_sf"/>
</dbReference>
<dbReference type="InterPro" id="IPR032296">
    <property type="entry name" value="CEBP_ZZ"/>
</dbReference>
<evidence type="ECO:0000256" key="1">
    <source>
        <dbReference type="ARBA" id="ARBA00022884"/>
    </source>
</evidence>
<dbReference type="AlphaFoldDB" id="A0A1W0WSQ2"/>
<gene>
    <name evidence="5" type="ORF">BV898_07625</name>
</gene>
<reference evidence="6" key="1">
    <citation type="submission" date="2017-01" db="EMBL/GenBank/DDBJ databases">
        <title>Comparative genomics of anhydrobiosis in the tardigrade Hypsibius dujardini.</title>
        <authorList>
            <person name="Yoshida Y."/>
            <person name="Koutsovoulos G."/>
            <person name="Laetsch D."/>
            <person name="Stevens L."/>
            <person name="Kumar S."/>
            <person name="Horikawa D."/>
            <person name="Ishino K."/>
            <person name="Komine S."/>
            <person name="Tomita M."/>
            <person name="Blaxter M."/>
            <person name="Arakawa K."/>
        </authorList>
    </citation>
    <scope>NUCLEOTIDE SEQUENCE [LARGE SCALE GENOMIC DNA]</scope>
    <source>
        <strain evidence="6">Z151</strain>
    </source>
</reference>
<dbReference type="PROSITE" id="PS50102">
    <property type="entry name" value="RRM"/>
    <property type="match status" value="2"/>
</dbReference>
<dbReference type="Pfam" id="PF16366">
    <property type="entry name" value="CEBP_ZZ"/>
    <property type="match status" value="1"/>
</dbReference>
<dbReference type="GO" id="GO:0000900">
    <property type="term" value="F:mRNA regulatory element binding translation repressor activity"/>
    <property type="evidence" value="ECO:0007669"/>
    <property type="project" value="TreeGrafter"/>
</dbReference>
<feature type="compositionally biased region" description="Low complexity" evidence="3">
    <location>
        <begin position="41"/>
        <end position="90"/>
    </location>
</feature>
<dbReference type="Proteomes" id="UP000192578">
    <property type="component" value="Unassembled WGS sequence"/>
</dbReference>
<evidence type="ECO:0000259" key="4">
    <source>
        <dbReference type="PROSITE" id="PS50102"/>
    </source>
</evidence>
<dbReference type="Pfam" id="PF16367">
    <property type="entry name" value="RRM_7"/>
    <property type="match status" value="1"/>
</dbReference>
<sequence>MLFSSSSDYASVLGSAIKPATTNASGLDLLSSSCGWDYNNNSNNNNSHHQHHNSASSSSSSRHSPLGSSSSRHSTMGPQTSTSSTASSASCGGGVSSLWSPDPRQRSYELELIRSLKKGGDNVNANANAILATGGGHDDHEDGGFFAAHEQHSYDYLGGIYNSGCRGTLPPLMTMMTGVGINNKNSTSAIRTTPAASTALSVSSRGSTSSNGSGSSPLAIWQDDLEGEEEEDEQARRQQQAVYVGGGSSGRSGSTVPAVVWCGTLIPRHTPGSVFSCKVFLGGIPWDITEPDLKMAFSAFGNVRLEWPALHASVEHSGRNAKGYVYLIFDNDRAVKHLLGSCAYDFNGGNHNFYYKVTSSRMRQKEVQVIPWQLVNSNFVRHGFNLQMACNTVFVGSLHGMMTAEGLAKVMGDLFGGVVAASIDTDKYKYPIGSGRVVFNSAASYVKAIRAAFIELRTQKFSKKIQIDPFLESAMCSICTEAGPYFCREVECFKYYCKTCWKWQHSMAGGRLATHSPMMRNPRECELTGSELASPFE</sequence>
<name>A0A1W0WSQ2_HYPEX</name>